<name>A0A9X3SPM8_9ACTN</name>
<reference evidence="10" key="1">
    <citation type="submission" date="2022-12" db="EMBL/GenBank/DDBJ databases">
        <title>Gycomyces niveus sp.nov.,a novel actinomycete isolated from soil in Shouguan.</title>
        <authorList>
            <person name="Yang X."/>
        </authorList>
    </citation>
    <scope>NUCLEOTIDE SEQUENCE</scope>
    <source>
        <strain evidence="10">NEAU-A15</strain>
    </source>
</reference>
<evidence type="ECO:0000256" key="4">
    <source>
        <dbReference type="ARBA" id="ARBA00022692"/>
    </source>
</evidence>
<evidence type="ECO:0000313" key="11">
    <source>
        <dbReference type="Proteomes" id="UP001146067"/>
    </source>
</evidence>
<comment type="subcellular location">
    <subcellularLocation>
        <location evidence="1">Membrane</location>
    </subcellularLocation>
</comment>
<dbReference type="InterPro" id="IPR013685">
    <property type="entry name" value="POTRA_FtsQ_type"/>
</dbReference>
<sequence>MRGPENTSEPGPWRLVHVARRKLPNRRLRWISISVLALLALAFVIVWTTPLFEVKRIEVTGTSVLSADEVAALGRDAVGDSVLGADLDAIAAAVAKLAPVKSVDVTRAWPDALRVAVTEREPYLAVPVDDETFLMVDSEGVVFDETSTAPGSIWRVELAEPGPDDLATIETLIVLQALPPDLAEEVEHVESPSPASVTLYLEDGRTLRWGDGSESEQKAEVADRLLAGGYEHVDVSAPDAPTVS</sequence>
<dbReference type="RefSeq" id="WP_270107870.1">
    <property type="nucleotide sequence ID" value="NZ_JAPZVP010000001.1"/>
</dbReference>
<keyword evidence="5 8" id="KW-1133">Transmembrane helix</keyword>
<gene>
    <name evidence="10" type="ORF">O1R50_00550</name>
</gene>
<dbReference type="Proteomes" id="UP001146067">
    <property type="component" value="Unassembled WGS sequence"/>
</dbReference>
<dbReference type="Gene3D" id="3.10.20.310">
    <property type="entry name" value="membrane protein fhac"/>
    <property type="match status" value="1"/>
</dbReference>
<dbReference type="GO" id="GO:0005886">
    <property type="term" value="C:plasma membrane"/>
    <property type="evidence" value="ECO:0007669"/>
    <property type="project" value="TreeGrafter"/>
</dbReference>
<evidence type="ECO:0000256" key="3">
    <source>
        <dbReference type="ARBA" id="ARBA00022618"/>
    </source>
</evidence>
<dbReference type="InterPro" id="IPR050487">
    <property type="entry name" value="FtsQ_DivIB"/>
</dbReference>
<accession>A0A9X3SPM8</accession>
<keyword evidence="4 8" id="KW-0812">Transmembrane</keyword>
<feature type="domain" description="POTRA" evidence="9">
    <location>
        <begin position="52"/>
        <end position="120"/>
    </location>
</feature>
<evidence type="ECO:0000256" key="5">
    <source>
        <dbReference type="ARBA" id="ARBA00022989"/>
    </source>
</evidence>
<dbReference type="PROSITE" id="PS51779">
    <property type="entry name" value="POTRA"/>
    <property type="match status" value="1"/>
</dbReference>
<dbReference type="PANTHER" id="PTHR37820">
    <property type="entry name" value="CELL DIVISION PROTEIN DIVIB"/>
    <property type="match status" value="1"/>
</dbReference>
<keyword evidence="3" id="KW-0132">Cell division</keyword>
<organism evidence="10 11">
    <name type="scientific">Glycomyces luteolus</name>
    <dbReference type="NCBI Taxonomy" id="2670330"/>
    <lineage>
        <taxon>Bacteria</taxon>
        <taxon>Bacillati</taxon>
        <taxon>Actinomycetota</taxon>
        <taxon>Actinomycetes</taxon>
        <taxon>Glycomycetales</taxon>
        <taxon>Glycomycetaceae</taxon>
        <taxon>Glycomyces</taxon>
    </lineage>
</organism>
<proteinExistence type="predicted"/>
<evidence type="ECO:0000256" key="7">
    <source>
        <dbReference type="ARBA" id="ARBA00023306"/>
    </source>
</evidence>
<dbReference type="PANTHER" id="PTHR37820:SF1">
    <property type="entry name" value="CELL DIVISION PROTEIN FTSQ"/>
    <property type="match status" value="1"/>
</dbReference>
<dbReference type="Pfam" id="PF03799">
    <property type="entry name" value="FtsQ_DivIB_C"/>
    <property type="match status" value="1"/>
</dbReference>
<keyword evidence="7" id="KW-0131">Cell cycle</keyword>
<comment type="caution">
    <text evidence="10">The sequence shown here is derived from an EMBL/GenBank/DDBJ whole genome shotgun (WGS) entry which is preliminary data.</text>
</comment>
<evidence type="ECO:0000256" key="6">
    <source>
        <dbReference type="ARBA" id="ARBA00023136"/>
    </source>
</evidence>
<dbReference type="EMBL" id="JAPZVP010000001">
    <property type="protein sequence ID" value="MDA1358094.1"/>
    <property type="molecule type" value="Genomic_DNA"/>
</dbReference>
<evidence type="ECO:0000256" key="1">
    <source>
        <dbReference type="ARBA" id="ARBA00004370"/>
    </source>
</evidence>
<keyword evidence="11" id="KW-1185">Reference proteome</keyword>
<dbReference type="InterPro" id="IPR034746">
    <property type="entry name" value="POTRA"/>
</dbReference>
<keyword evidence="2" id="KW-1003">Cell membrane</keyword>
<dbReference type="AlphaFoldDB" id="A0A9X3SPM8"/>
<evidence type="ECO:0000313" key="10">
    <source>
        <dbReference type="EMBL" id="MDA1358094.1"/>
    </source>
</evidence>
<dbReference type="InterPro" id="IPR005548">
    <property type="entry name" value="Cell_div_FtsQ/DivIB_C"/>
</dbReference>
<evidence type="ECO:0000256" key="8">
    <source>
        <dbReference type="SAM" id="Phobius"/>
    </source>
</evidence>
<protein>
    <submittedName>
        <fullName evidence="10">FtsQ-type POTRA domain-containing protein</fullName>
    </submittedName>
</protein>
<evidence type="ECO:0000259" key="9">
    <source>
        <dbReference type="PROSITE" id="PS51779"/>
    </source>
</evidence>
<feature type="transmembrane region" description="Helical" evidence="8">
    <location>
        <begin position="30"/>
        <end position="52"/>
    </location>
</feature>
<evidence type="ECO:0000256" key="2">
    <source>
        <dbReference type="ARBA" id="ARBA00022475"/>
    </source>
</evidence>
<keyword evidence="6 8" id="KW-0472">Membrane</keyword>
<dbReference type="Pfam" id="PF08478">
    <property type="entry name" value="POTRA_1"/>
    <property type="match status" value="1"/>
</dbReference>
<dbReference type="GO" id="GO:0051301">
    <property type="term" value="P:cell division"/>
    <property type="evidence" value="ECO:0007669"/>
    <property type="project" value="UniProtKB-KW"/>
</dbReference>